<dbReference type="Pfam" id="PF20129">
    <property type="entry name" value="DUF6519"/>
    <property type="match status" value="2"/>
</dbReference>
<dbReference type="EMBL" id="BMMX01000001">
    <property type="protein sequence ID" value="GGK74615.1"/>
    <property type="molecule type" value="Genomic_DNA"/>
</dbReference>
<gene>
    <name evidence="1" type="ORF">GCM10012284_05700</name>
</gene>
<dbReference type="InterPro" id="IPR045392">
    <property type="entry name" value="DUF6519"/>
</dbReference>
<reference evidence="1" key="1">
    <citation type="journal article" date="2014" name="Int. J. Syst. Evol. Microbiol.">
        <title>Complete genome sequence of Corynebacterium casei LMG S-19264T (=DSM 44701T), isolated from a smear-ripened cheese.</title>
        <authorList>
            <consortium name="US DOE Joint Genome Institute (JGI-PGF)"/>
            <person name="Walter F."/>
            <person name="Albersmeier A."/>
            <person name="Kalinowski J."/>
            <person name="Ruckert C."/>
        </authorList>
    </citation>
    <scope>NUCLEOTIDE SEQUENCE</scope>
    <source>
        <strain evidence="1">CGMCC 4.7299</strain>
    </source>
</reference>
<keyword evidence="2" id="KW-1185">Reference proteome</keyword>
<dbReference type="RefSeq" id="WP_189077405.1">
    <property type="nucleotide sequence ID" value="NZ_BMMX01000001.1"/>
</dbReference>
<protein>
    <submittedName>
        <fullName evidence="1">Uncharacterized protein</fullName>
    </submittedName>
</protein>
<evidence type="ECO:0000313" key="2">
    <source>
        <dbReference type="Proteomes" id="UP000656042"/>
    </source>
</evidence>
<accession>A0A8J3BWL9</accession>
<name>A0A8J3BWL9_9ACTN</name>
<evidence type="ECO:0000313" key="1">
    <source>
        <dbReference type="EMBL" id="GGK74615.1"/>
    </source>
</evidence>
<dbReference type="Proteomes" id="UP000656042">
    <property type="component" value="Unassembled WGS sequence"/>
</dbReference>
<proteinExistence type="predicted"/>
<sequence length="437" mass="48023">MHGDFSRLTFRPGKHHTAVLSQQGRLRLDAEDNEHTAIQAYRTRRLTADLLGPHAGPAADLGFALVRTDEGDHPDLTIGPGRYYVDGILCDATRPDGSAWTYLTQPDAFIDPDTDGLPDDGFLVYLRAREVVVNAIEDPDLHEKALGPALPGTTLRLRVAWQVLVATDFDTGGFETIPEAFEAWAQDKRTHHSLASVGVERPGNANDDPCITNPDAAYRGPENQLYRIEVHRGGAAGTATFKWSRDNGSAVYAIGGFESEWVTVTGSTDDKMLPEVEDWVEVVDDTAVRGGEPGPLLQVVDVDFGGRRVRLSAVPADEVGRDPARHPYLRRWDQRAGGRGGPKLSGGAVPIVEDEWIALEQGVQVKFGAEGTYRTGEYWTAAARTLDGDVEWPEADGERVLLPPAGPDEHLAPLTWFRRDRQAQDLRMRFEPISRPV</sequence>
<dbReference type="AlphaFoldDB" id="A0A8J3BWL9"/>
<comment type="caution">
    <text evidence="1">The sequence shown here is derived from an EMBL/GenBank/DDBJ whole genome shotgun (WGS) entry which is preliminary data.</text>
</comment>
<reference evidence="1" key="2">
    <citation type="submission" date="2020-09" db="EMBL/GenBank/DDBJ databases">
        <authorList>
            <person name="Sun Q."/>
            <person name="Zhou Y."/>
        </authorList>
    </citation>
    <scope>NUCLEOTIDE SEQUENCE</scope>
    <source>
        <strain evidence="1">CGMCC 4.7299</strain>
    </source>
</reference>
<organism evidence="1 2">
    <name type="scientific">Mangrovihabitans endophyticus</name>
    <dbReference type="NCBI Taxonomy" id="1751298"/>
    <lineage>
        <taxon>Bacteria</taxon>
        <taxon>Bacillati</taxon>
        <taxon>Actinomycetota</taxon>
        <taxon>Actinomycetes</taxon>
        <taxon>Micromonosporales</taxon>
        <taxon>Micromonosporaceae</taxon>
        <taxon>Mangrovihabitans</taxon>
    </lineage>
</organism>